<feature type="compositionally biased region" description="Basic residues" evidence="1">
    <location>
        <begin position="143"/>
        <end position="154"/>
    </location>
</feature>
<feature type="compositionally biased region" description="Low complexity" evidence="1">
    <location>
        <begin position="127"/>
        <end position="142"/>
    </location>
</feature>
<dbReference type="STRING" id="1314778.A0A5C3PXF2"/>
<feature type="region of interest" description="Disordered" evidence="1">
    <location>
        <begin position="87"/>
        <end position="201"/>
    </location>
</feature>
<dbReference type="InParanoid" id="A0A5C3PXF2"/>
<sequence>MSYPPQLDYDPFPVEPEKRHFETPWFRSSQRHNIAQSTASVDELISAFYALSLGEDDATVSSAPRTPRGSSIQRFVLGFTTPCPRAPHPALVRRPRRVRGQRASGCTPNLTAVFARPAAPPRPPTRNSPSLTPSPSSDWSSAQRKRRTLPRRVPKNPSIHHQSPERMSSNSIADRNTRASSLDSVSTSSTSGSDADSPLHTPRLLPSLMTAGDLSPIKLTVVEPLAAVNVADILSVTSTLEWYHEQEPSQFMHGTAFLPSDDPHLAALLSH</sequence>
<dbReference type="AlphaFoldDB" id="A0A5C3PXF2"/>
<dbReference type="EMBL" id="ML210969">
    <property type="protein sequence ID" value="TFK94376.1"/>
    <property type="molecule type" value="Genomic_DNA"/>
</dbReference>
<name>A0A5C3PXF2_9APHY</name>
<reference evidence="2 3" key="1">
    <citation type="journal article" date="2019" name="Nat. Ecol. Evol.">
        <title>Megaphylogeny resolves global patterns of mushroom evolution.</title>
        <authorList>
            <person name="Varga T."/>
            <person name="Krizsan K."/>
            <person name="Foldi C."/>
            <person name="Dima B."/>
            <person name="Sanchez-Garcia M."/>
            <person name="Sanchez-Ramirez S."/>
            <person name="Szollosi G.J."/>
            <person name="Szarkandi J.G."/>
            <person name="Papp V."/>
            <person name="Albert L."/>
            <person name="Andreopoulos W."/>
            <person name="Angelini C."/>
            <person name="Antonin V."/>
            <person name="Barry K.W."/>
            <person name="Bougher N.L."/>
            <person name="Buchanan P."/>
            <person name="Buyck B."/>
            <person name="Bense V."/>
            <person name="Catcheside P."/>
            <person name="Chovatia M."/>
            <person name="Cooper J."/>
            <person name="Damon W."/>
            <person name="Desjardin D."/>
            <person name="Finy P."/>
            <person name="Geml J."/>
            <person name="Haridas S."/>
            <person name="Hughes K."/>
            <person name="Justo A."/>
            <person name="Karasinski D."/>
            <person name="Kautmanova I."/>
            <person name="Kiss B."/>
            <person name="Kocsube S."/>
            <person name="Kotiranta H."/>
            <person name="LaButti K.M."/>
            <person name="Lechner B.E."/>
            <person name="Liimatainen K."/>
            <person name="Lipzen A."/>
            <person name="Lukacs Z."/>
            <person name="Mihaltcheva S."/>
            <person name="Morgado L.N."/>
            <person name="Niskanen T."/>
            <person name="Noordeloos M.E."/>
            <person name="Ohm R.A."/>
            <person name="Ortiz-Santana B."/>
            <person name="Ovrebo C."/>
            <person name="Racz N."/>
            <person name="Riley R."/>
            <person name="Savchenko A."/>
            <person name="Shiryaev A."/>
            <person name="Soop K."/>
            <person name="Spirin V."/>
            <person name="Szebenyi C."/>
            <person name="Tomsovsky M."/>
            <person name="Tulloss R.E."/>
            <person name="Uehling J."/>
            <person name="Grigoriev I.V."/>
            <person name="Vagvolgyi C."/>
            <person name="Papp T."/>
            <person name="Martin F.M."/>
            <person name="Miettinen O."/>
            <person name="Hibbett D.S."/>
            <person name="Nagy L.G."/>
        </authorList>
    </citation>
    <scope>NUCLEOTIDE SEQUENCE [LARGE SCALE GENOMIC DNA]</scope>
    <source>
        <strain evidence="2 3">HHB13444</strain>
    </source>
</reference>
<accession>A0A5C3PXF2</accession>
<evidence type="ECO:0000313" key="2">
    <source>
        <dbReference type="EMBL" id="TFK94376.1"/>
    </source>
</evidence>
<dbReference type="Proteomes" id="UP000308197">
    <property type="component" value="Unassembled WGS sequence"/>
</dbReference>
<protein>
    <submittedName>
        <fullName evidence="2">Uncharacterized protein</fullName>
    </submittedName>
</protein>
<gene>
    <name evidence="2" type="ORF">K466DRAFT_353524</name>
</gene>
<feature type="compositionally biased region" description="Polar residues" evidence="1">
    <location>
        <begin position="159"/>
        <end position="174"/>
    </location>
</feature>
<feature type="compositionally biased region" description="Basic residues" evidence="1">
    <location>
        <begin position="91"/>
        <end position="100"/>
    </location>
</feature>
<feature type="compositionally biased region" description="Low complexity" evidence="1">
    <location>
        <begin position="179"/>
        <end position="196"/>
    </location>
</feature>
<proteinExistence type="predicted"/>
<evidence type="ECO:0000313" key="3">
    <source>
        <dbReference type="Proteomes" id="UP000308197"/>
    </source>
</evidence>
<keyword evidence="3" id="KW-1185">Reference proteome</keyword>
<organism evidence="2 3">
    <name type="scientific">Polyporus arcularius HHB13444</name>
    <dbReference type="NCBI Taxonomy" id="1314778"/>
    <lineage>
        <taxon>Eukaryota</taxon>
        <taxon>Fungi</taxon>
        <taxon>Dikarya</taxon>
        <taxon>Basidiomycota</taxon>
        <taxon>Agaricomycotina</taxon>
        <taxon>Agaricomycetes</taxon>
        <taxon>Polyporales</taxon>
        <taxon>Polyporaceae</taxon>
        <taxon>Polyporus</taxon>
    </lineage>
</organism>
<evidence type="ECO:0000256" key="1">
    <source>
        <dbReference type="SAM" id="MobiDB-lite"/>
    </source>
</evidence>